<evidence type="ECO:0000256" key="6">
    <source>
        <dbReference type="ARBA" id="ARBA00024195"/>
    </source>
</evidence>
<organism evidence="12 13">
    <name type="scientific">Albula glossodonta</name>
    <name type="common">roundjaw bonefish</name>
    <dbReference type="NCBI Taxonomy" id="121402"/>
    <lineage>
        <taxon>Eukaryota</taxon>
        <taxon>Metazoa</taxon>
        <taxon>Chordata</taxon>
        <taxon>Craniata</taxon>
        <taxon>Vertebrata</taxon>
        <taxon>Euteleostomi</taxon>
        <taxon>Actinopterygii</taxon>
        <taxon>Neopterygii</taxon>
        <taxon>Teleostei</taxon>
        <taxon>Albuliformes</taxon>
        <taxon>Albulidae</taxon>
        <taxon>Albula</taxon>
    </lineage>
</organism>
<dbReference type="InterPro" id="IPR033116">
    <property type="entry name" value="TRYPSIN_SER"/>
</dbReference>
<evidence type="ECO:0000256" key="5">
    <source>
        <dbReference type="ARBA" id="ARBA00023180"/>
    </source>
</evidence>
<evidence type="ECO:0000313" key="13">
    <source>
        <dbReference type="Proteomes" id="UP000824540"/>
    </source>
</evidence>
<dbReference type="OrthoDB" id="6380398at2759"/>
<name>A0A8T2MUN4_9TELE</name>
<dbReference type="Gene3D" id="3.10.250.10">
    <property type="entry name" value="SRCR-like domain"/>
    <property type="match status" value="1"/>
</dbReference>
<comment type="caution">
    <text evidence="7">Lacks conserved residue(s) required for the propagation of feature annotation.</text>
</comment>
<evidence type="ECO:0000256" key="9">
    <source>
        <dbReference type="SAM" id="Phobius"/>
    </source>
</evidence>
<dbReference type="PRINTS" id="PR00722">
    <property type="entry name" value="CHYMOTRYPSIN"/>
</dbReference>
<dbReference type="InterPro" id="IPR001254">
    <property type="entry name" value="Trypsin_dom"/>
</dbReference>
<dbReference type="Pfam" id="PF00089">
    <property type="entry name" value="Trypsin"/>
    <property type="match status" value="1"/>
</dbReference>
<dbReference type="InterPro" id="IPR001190">
    <property type="entry name" value="SRCR"/>
</dbReference>
<keyword evidence="9" id="KW-0472">Membrane</keyword>
<evidence type="ECO:0000256" key="2">
    <source>
        <dbReference type="ARBA" id="ARBA00022801"/>
    </source>
</evidence>
<dbReference type="Proteomes" id="UP000824540">
    <property type="component" value="Unassembled WGS sequence"/>
</dbReference>
<evidence type="ECO:0000256" key="1">
    <source>
        <dbReference type="ARBA" id="ARBA00022670"/>
    </source>
</evidence>
<evidence type="ECO:0000259" key="10">
    <source>
        <dbReference type="PROSITE" id="PS50240"/>
    </source>
</evidence>
<feature type="domain" description="Peptidase S1" evidence="10">
    <location>
        <begin position="47"/>
        <end position="361"/>
    </location>
</feature>
<feature type="region of interest" description="Disordered" evidence="8">
    <location>
        <begin position="1"/>
        <end position="40"/>
    </location>
</feature>
<keyword evidence="9" id="KW-1133">Transmembrane helix</keyword>
<dbReference type="PANTHER" id="PTHR24252:SF7">
    <property type="entry name" value="HYALIN"/>
    <property type="match status" value="1"/>
</dbReference>
<dbReference type="InterPro" id="IPR043504">
    <property type="entry name" value="Peptidase_S1_PA_chymotrypsin"/>
</dbReference>
<dbReference type="GO" id="GO:0016020">
    <property type="term" value="C:membrane"/>
    <property type="evidence" value="ECO:0007669"/>
    <property type="project" value="InterPro"/>
</dbReference>
<dbReference type="GO" id="GO:0004252">
    <property type="term" value="F:serine-type endopeptidase activity"/>
    <property type="evidence" value="ECO:0007669"/>
    <property type="project" value="InterPro"/>
</dbReference>
<gene>
    <name evidence="12" type="ORF">JZ751_017247</name>
</gene>
<evidence type="ECO:0000313" key="12">
    <source>
        <dbReference type="EMBL" id="KAG9331754.1"/>
    </source>
</evidence>
<feature type="compositionally biased region" description="Basic and acidic residues" evidence="8">
    <location>
        <begin position="30"/>
        <end position="40"/>
    </location>
</feature>
<dbReference type="PROSITE" id="PS50287">
    <property type="entry name" value="SRCR_2"/>
    <property type="match status" value="1"/>
</dbReference>
<keyword evidence="2" id="KW-0378">Hydrolase</keyword>
<comment type="similarity">
    <text evidence="6">Belongs to the peptidase S1 family. CLIP subfamily.</text>
</comment>
<evidence type="ECO:0000256" key="4">
    <source>
        <dbReference type="ARBA" id="ARBA00023157"/>
    </source>
</evidence>
<feature type="compositionally biased region" description="Low complexity" evidence="8">
    <location>
        <begin position="1"/>
        <end position="14"/>
    </location>
</feature>
<dbReference type="SMART" id="SM00020">
    <property type="entry name" value="Tryp_SPc"/>
    <property type="match status" value="1"/>
</dbReference>
<dbReference type="SUPFAM" id="SSF56487">
    <property type="entry name" value="SRCR-like"/>
    <property type="match status" value="1"/>
</dbReference>
<dbReference type="PROSITE" id="PS00135">
    <property type="entry name" value="TRYPSIN_SER"/>
    <property type="match status" value="1"/>
</dbReference>
<evidence type="ECO:0000259" key="11">
    <source>
        <dbReference type="PROSITE" id="PS50287"/>
    </source>
</evidence>
<comment type="caution">
    <text evidence="12">The sequence shown here is derived from an EMBL/GenBank/DDBJ whole genome shotgun (WGS) entry which is preliminary data.</text>
</comment>
<keyword evidence="13" id="KW-1185">Reference proteome</keyword>
<evidence type="ECO:0000256" key="7">
    <source>
        <dbReference type="PROSITE-ProRule" id="PRU00196"/>
    </source>
</evidence>
<dbReference type="EMBL" id="JAFBMS010000297">
    <property type="protein sequence ID" value="KAG9331754.1"/>
    <property type="molecule type" value="Genomic_DNA"/>
</dbReference>
<dbReference type="SUPFAM" id="SSF50494">
    <property type="entry name" value="Trypsin-like serine proteases"/>
    <property type="match status" value="1"/>
</dbReference>
<dbReference type="InterPro" id="IPR009003">
    <property type="entry name" value="Peptidase_S1_PA"/>
</dbReference>
<reference evidence="12" key="1">
    <citation type="thesis" date="2021" institute="BYU ScholarsArchive" country="Provo, UT, USA">
        <title>Applications of and Algorithms for Genome Assembly and Genomic Analyses with an Emphasis on Marine Teleosts.</title>
        <authorList>
            <person name="Pickett B.D."/>
        </authorList>
    </citation>
    <scope>NUCLEOTIDE SEQUENCE</scope>
    <source>
        <strain evidence="12">HI-2016</strain>
    </source>
</reference>
<evidence type="ECO:0000256" key="8">
    <source>
        <dbReference type="SAM" id="MobiDB-lite"/>
    </source>
</evidence>
<proteinExistence type="inferred from homology"/>
<keyword evidence="9" id="KW-0812">Transmembrane</keyword>
<feature type="transmembrane region" description="Helical" evidence="9">
    <location>
        <begin position="49"/>
        <end position="71"/>
    </location>
</feature>
<feature type="region of interest" description="Disordered" evidence="8">
    <location>
        <begin position="378"/>
        <end position="421"/>
    </location>
</feature>
<keyword evidence="3" id="KW-0720">Serine protease</keyword>
<dbReference type="CDD" id="cd00190">
    <property type="entry name" value="Tryp_SPc"/>
    <property type="match status" value="1"/>
</dbReference>
<dbReference type="Gene3D" id="2.40.10.10">
    <property type="entry name" value="Trypsin-like serine proteases"/>
    <property type="match status" value="1"/>
</dbReference>
<protein>
    <submittedName>
        <fullName evidence="12">Uncharacterized protein</fullName>
    </submittedName>
</protein>
<dbReference type="AlphaFoldDB" id="A0A8T2MUN4"/>
<accession>A0A8T2MUN4</accession>
<sequence>MLQGQTGESTGTGERQAGESTGTGLAAPVPHREPLLPQTEESKGRKWRVVLIASVVILLLLSALGGAGFLLKKLISKKYFFCSGSVKFIPRAAALRLVSNRSVLQVYSAGSGWRTVCAEDWSQQDTETACMQLGYTLNPHSERIPVQTLSPALSQFFSAVQSGRITTTPIHRAVTDRQKELSSWQVVSGHTHLSVSEGMSIERIILNGLFNPTRIDYDIAMVQLSQPITAGASQLPVCLPPHDLELRDGEPLVVTGWGLLKEGGTGSPVLQMATVPLIDRNVCSTPTVYGYVITPRMLCAGYLKGQVDACNGDSGGPLVHCPGRCWQVGVVSWGLGCARRNKPGVYCSVGQLLNWIHTVIKDQSSVAVPHLQDQSSVAVPHLQDQSSVPVPHLQDQSSVPVPHLQDQSSVPVPHLQDQSSVAVPHLQDQSSVAVPHLQDRSSVAVPHLQDQSSVPVPHLQDQSSKWKQVWVMQV</sequence>
<dbReference type="GO" id="GO:0006508">
    <property type="term" value="P:proteolysis"/>
    <property type="evidence" value="ECO:0007669"/>
    <property type="project" value="UniProtKB-KW"/>
</dbReference>
<evidence type="ECO:0000256" key="3">
    <source>
        <dbReference type="ARBA" id="ARBA00022825"/>
    </source>
</evidence>
<feature type="domain" description="SRCR" evidence="11">
    <location>
        <begin position="86"/>
        <end position="134"/>
    </location>
</feature>
<dbReference type="PANTHER" id="PTHR24252">
    <property type="entry name" value="ACROSIN-RELATED"/>
    <property type="match status" value="1"/>
</dbReference>
<keyword evidence="5" id="KW-0325">Glycoprotein</keyword>
<dbReference type="InterPro" id="IPR001314">
    <property type="entry name" value="Peptidase_S1A"/>
</dbReference>
<keyword evidence="1" id="KW-0645">Protease</keyword>
<dbReference type="PROSITE" id="PS50240">
    <property type="entry name" value="TRYPSIN_DOM"/>
    <property type="match status" value="1"/>
</dbReference>
<keyword evidence="4" id="KW-1015">Disulfide bond</keyword>
<dbReference type="InterPro" id="IPR036772">
    <property type="entry name" value="SRCR-like_dom_sf"/>
</dbReference>
<dbReference type="FunFam" id="2.40.10.10:FF:000002">
    <property type="entry name" value="Transmembrane protease serine"/>
    <property type="match status" value="1"/>
</dbReference>